<dbReference type="AlphaFoldDB" id="A0A3Q7EUB0"/>
<accession>A0A3Q7EUB0</accession>
<dbReference type="SUPFAM" id="SSF53474">
    <property type="entry name" value="alpha/beta-Hydrolases"/>
    <property type="match status" value="1"/>
</dbReference>
<dbReference type="PANTHER" id="PTHR10992">
    <property type="entry name" value="METHYLESTERASE FAMILY MEMBER"/>
    <property type="match status" value="1"/>
</dbReference>
<reference evidence="1" key="1">
    <citation type="journal article" date="2012" name="Nature">
        <title>The tomato genome sequence provides insights into fleshy fruit evolution.</title>
        <authorList>
            <consortium name="Tomato Genome Consortium"/>
        </authorList>
    </citation>
    <scope>NUCLEOTIDE SEQUENCE [LARGE SCALE GENOMIC DNA]</scope>
    <source>
        <strain evidence="1">cv. Heinz 1706</strain>
    </source>
</reference>
<sequence length="109" mass="11976">MRKQKTFQSFSVGLNGLTLTNTFVLVHGACHGAWPWYKVVALMRSSGHNVTAIDLGASGINPEQVLEVPRHSFGGFASSKAMESFPEKISVARCFNAWSNSQRDHTLHS</sequence>
<dbReference type="InterPro" id="IPR029058">
    <property type="entry name" value="AB_hydrolase_fold"/>
</dbReference>
<organism evidence="1">
    <name type="scientific">Solanum lycopersicum</name>
    <name type="common">Tomato</name>
    <name type="synonym">Lycopersicon esculentum</name>
    <dbReference type="NCBI Taxonomy" id="4081"/>
    <lineage>
        <taxon>Eukaryota</taxon>
        <taxon>Viridiplantae</taxon>
        <taxon>Streptophyta</taxon>
        <taxon>Embryophyta</taxon>
        <taxon>Tracheophyta</taxon>
        <taxon>Spermatophyta</taxon>
        <taxon>Magnoliopsida</taxon>
        <taxon>eudicotyledons</taxon>
        <taxon>Gunneridae</taxon>
        <taxon>Pentapetalae</taxon>
        <taxon>asterids</taxon>
        <taxon>lamiids</taxon>
        <taxon>Solanales</taxon>
        <taxon>Solanaceae</taxon>
        <taxon>Solanoideae</taxon>
        <taxon>Solaneae</taxon>
        <taxon>Solanum</taxon>
        <taxon>Solanum subgen. Lycopersicon</taxon>
    </lineage>
</organism>
<dbReference type="EnsemblPlants" id="Solyc01g108730.2.1">
    <property type="protein sequence ID" value="Solyc01g108730.2.1"/>
    <property type="gene ID" value="Solyc01g108730.2"/>
</dbReference>
<proteinExistence type="predicted"/>
<evidence type="ECO:0008006" key="3">
    <source>
        <dbReference type="Google" id="ProtNLM"/>
    </source>
</evidence>
<reference evidence="1" key="2">
    <citation type="submission" date="2019-01" db="UniProtKB">
        <authorList>
            <consortium name="EnsemblPlants"/>
        </authorList>
    </citation>
    <scope>IDENTIFICATION</scope>
    <source>
        <strain evidence="1">cv. Heinz 1706</strain>
    </source>
</reference>
<name>A0A3Q7EUB0_SOLLC</name>
<protein>
    <recommendedName>
        <fullName evidence="3">AB hydrolase-1 domain-containing protein</fullName>
    </recommendedName>
</protein>
<evidence type="ECO:0000313" key="2">
    <source>
        <dbReference type="Proteomes" id="UP000004994"/>
    </source>
</evidence>
<dbReference type="InterPro" id="IPR045889">
    <property type="entry name" value="MES/HNL"/>
</dbReference>
<dbReference type="Gene3D" id="3.40.50.1820">
    <property type="entry name" value="alpha/beta hydrolase"/>
    <property type="match status" value="1"/>
</dbReference>
<dbReference type="PANTHER" id="PTHR10992:SF1002">
    <property type="entry name" value="SALICYLIC ACID-BINDING PROTEIN 2-LIKE"/>
    <property type="match status" value="1"/>
</dbReference>
<dbReference type="PaxDb" id="4081-Solyc01g108730.1.1"/>
<evidence type="ECO:0000313" key="1">
    <source>
        <dbReference type="EnsemblPlants" id="Solyc01g108730.2.1"/>
    </source>
</evidence>
<dbReference type="InParanoid" id="A0A3Q7EUB0"/>
<dbReference type="Gramene" id="Solyc01g108730.2.1">
    <property type="protein sequence ID" value="Solyc01g108730.2.1"/>
    <property type="gene ID" value="Solyc01g108730.2"/>
</dbReference>
<dbReference type="Proteomes" id="UP000004994">
    <property type="component" value="Chromosome 1"/>
</dbReference>
<keyword evidence="2" id="KW-1185">Reference proteome</keyword>